<comment type="subcellular location">
    <subcellularLocation>
        <location evidence="1">Membrane</location>
        <topology evidence="1">Single-pass membrane protein</topology>
    </subcellularLocation>
</comment>
<evidence type="ECO:0000256" key="7">
    <source>
        <dbReference type="SAM" id="MobiDB-lite"/>
    </source>
</evidence>
<feature type="region of interest" description="Disordered" evidence="7">
    <location>
        <begin position="347"/>
        <end position="367"/>
    </location>
</feature>
<dbReference type="EMBL" id="JAEACU010000010">
    <property type="protein sequence ID" value="KAH7516501.1"/>
    <property type="molecule type" value="Genomic_DNA"/>
</dbReference>
<organism evidence="10 11">
    <name type="scientific">Ziziphus jujuba var. spinosa</name>
    <dbReference type="NCBI Taxonomy" id="714518"/>
    <lineage>
        <taxon>Eukaryota</taxon>
        <taxon>Viridiplantae</taxon>
        <taxon>Streptophyta</taxon>
        <taxon>Embryophyta</taxon>
        <taxon>Tracheophyta</taxon>
        <taxon>Spermatophyta</taxon>
        <taxon>Magnoliopsida</taxon>
        <taxon>eudicotyledons</taxon>
        <taxon>Gunneridae</taxon>
        <taxon>Pentapetalae</taxon>
        <taxon>rosids</taxon>
        <taxon>fabids</taxon>
        <taxon>Rosales</taxon>
        <taxon>Rhamnaceae</taxon>
        <taxon>Paliureae</taxon>
        <taxon>Ziziphus</taxon>
    </lineage>
</organism>
<dbReference type="GO" id="GO:0004674">
    <property type="term" value="F:protein serine/threonine kinase activity"/>
    <property type="evidence" value="ECO:0007669"/>
    <property type="project" value="UniProtKB-EC"/>
</dbReference>
<evidence type="ECO:0000256" key="5">
    <source>
        <dbReference type="ARBA" id="ARBA00047899"/>
    </source>
</evidence>
<dbReference type="GO" id="GO:0016020">
    <property type="term" value="C:membrane"/>
    <property type="evidence" value="ECO:0007669"/>
    <property type="project" value="UniProtKB-SubCell"/>
</dbReference>
<protein>
    <recommendedName>
        <fullName evidence="2">non-specific serine/threonine protein kinase</fullName>
        <ecNumber evidence="2">2.7.11.1</ecNumber>
    </recommendedName>
</protein>
<proteinExistence type="predicted"/>
<gene>
    <name evidence="10" type="ORF">FEM48_Zijuj10G0141700</name>
</gene>
<dbReference type="InterPro" id="IPR032872">
    <property type="entry name" value="WAK_assoc_C"/>
</dbReference>
<evidence type="ECO:0000259" key="8">
    <source>
        <dbReference type="Pfam" id="PF13947"/>
    </source>
</evidence>
<reference evidence="10" key="1">
    <citation type="journal article" date="2021" name="Front. Plant Sci.">
        <title>Chromosome-Scale Genome Assembly for Chinese Sour Jujube and Insights Into Its Genome Evolution and Domestication Signature.</title>
        <authorList>
            <person name="Shen L.-Y."/>
            <person name="Luo H."/>
            <person name="Wang X.-L."/>
            <person name="Wang X.-M."/>
            <person name="Qiu X.-J."/>
            <person name="Liu H."/>
            <person name="Zhou S.-S."/>
            <person name="Jia K.-H."/>
            <person name="Nie S."/>
            <person name="Bao Y.-T."/>
            <person name="Zhang R.-G."/>
            <person name="Yun Q.-Z."/>
            <person name="Chai Y.-H."/>
            <person name="Lu J.-Y."/>
            <person name="Li Y."/>
            <person name="Zhao S.-W."/>
            <person name="Mao J.-F."/>
            <person name="Jia S.-G."/>
            <person name="Mao Y.-M."/>
        </authorList>
    </citation>
    <scope>NUCLEOTIDE SEQUENCE</scope>
    <source>
        <strain evidence="10">AT0</strain>
        <tissue evidence="10">Leaf</tissue>
    </source>
</reference>
<dbReference type="Proteomes" id="UP000813462">
    <property type="component" value="Unassembled WGS sequence"/>
</dbReference>
<evidence type="ECO:0000313" key="11">
    <source>
        <dbReference type="Proteomes" id="UP000813462"/>
    </source>
</evidence>
<evidence type="ECO:0000313" key="10">
    <source>
        <dbReference type="EMBL" id="KAH7516501.1"/>
    </source>
</evidence>
<dbReference type="PANTHER" id="PTHR33138:SF75">
    <property type="entry name" value="WALL-ASSOCIATED RECEPTOR KINASE GALACTURONAN-BINDING DOMAIN-CONTAINING PROTEIN"/>
    <property type="match status" value="1"/>
</dbReference>
<comment type="catalytic activity">
    <reaction evidence="6">
        <text>L-seryl-[protein] + ATP = O-phospho-L-seryl-[protein] + ADP + H(+)</text>
        <dbReference type="Rhea" id="RHEA:17989"/>
        <dbReference type="Rhea" id="RHEA-COMP:9863"/>
        <dbReference type="Rhea" id="RHEA-COMP:11604"/>
        <dbReference type="ChEBI" id="CHEBI:15378"/>
        <dbReference type="ChEBI" id="CHEBI:29999"/>
        <dbReference type="ChEBI" id="CHEBI:30616"/>
        <dbReference type="ChEBI" id="CHEBI:83421"/>
        <dbReference type="ChEBI" id="CHEBI:456216"/>
        <dbReference type="EC" id="2.7.11.1"/>
    </reaction>
</comment>
<dbReference type="GO" id="GO:0030247">
    <property type="term" value="F:polysaccharide binding"/>
    <property type="evidence" value="ECO:0007669"/>
    <property type="project" value="InterPro"/>
</dbReference>
<keyword evidence="4" id="KW-0325">Glycoprotein</keyword>
<dbReference type="EC" id="2.7.11.1" evidence="2"/>
<feature type="domain" description="Wall-associated receptor kinase galacturonan-binding" evidence="8">
    <location>
        <begin position="42"/>
        <end position="105"/>
    </location>
</feature>
<evidence type="ECO:0000256" key="2">
    <source>
        <dbReference type="ARBA" id="ARBA00012513"/>
    </source>
</evidence>
<evidence type="ECO:0000256" key="6">
    <source>
        <dbReference type="ARBA" id="ARBA00048679"/>
    </source>
</evidence>
<name>A0A978UNU9_ZIZJJ</name>
<dbReference type="Pfam" id="PF14380">
    <property type="entry name" value="WAK_assoc"/>
    <property type="match status" value="1"/>
</dbReference>
<dbReference type="AlphaFoldDB" id="A0A978UNU9"/>
<evidence type="ECO:0000256" key="4">
    <source>
        <dbReference type="ARBA" id="ARBA00023180"/>
    </source>
</evidence>
<sequence>MRLHKLLYLEKKHIQVSILIIFFTLQLVKSGTVPEESRYEDCKPRNCGSGPDISYPFYVQGAGGDFCGEPAFEIVCMDNKPMHWTLSGPYIIKNISYENQSILLVAPELVNATCFAPHQRFTFAPNSPFKFTSKHANLLFSYGCNKSFAVFGFETSLVSCDSNSSYKSFVALLPKTVKVNDGCISNVFVPVDLEGDRSNQTIKNVDYVQLLKNGFTLEWHGRGCGNFCTESGGRCRQENGVAVCYCPDGTTHPTKCKQGKFGSSTILTVRIGNTSEIYFPHWIYKRIELDEDVLGLKKAMDDEEDKVKVKKMIIVSLWCIQTDPLNRPAMSDVIDMLEGSLDSLQLPPEPVLSSPARSPADTTTLVT</sequence>
<evidence type="ECO:0000256" key="3">
    <source>
        <dbReference type="ARBA" id="ARBA00022729"/>
    </source>
</evidence>
<comment type="catalytic activity">
    <reaction evidence="5">
        <text>L-threonyl-[protein] + ATP = O-phospho-L-threonyl-[protein] + ADP + H(+)</text>
        <dbReference type="Rhea" id="RHEA:46608"/>
        <dbReference type="Rhea" id="RHEA-COMP:11060"/>
        <dbReference type="Rhea" id="RHEA-COMP:11605"/>
        <dbReference type="ChEBI" id="CHEBI:15378"/>
        <dbReference type="ChEBI" id="CHEBI:30013"/>
        <dbReference type="ChEBI" id="CHEBI:30616"/>
        <dbReference type="ChEBI" id="CHEBI:61977"/>
        <dbReference type="ChEBI" id="CHEBI:456216"/>
        <dbReference type="EC" id="2.7.11.1"/>
    </reaction>
</comment>
<dbReference type="PANTHER" id="PTHR33138">
    <property type="entry name" value="OS01G0690200 PROTEIN"/>
    <property type="match status" value="1"/>
</dbReference>
<comment type="caution">
    <text evidence="10">The sequence shown here is derived from an EMBL/GenBank/DDBJ whole genome shotgun (WGS) entry which is preliminary data.</text>
</comment>
<dbReference type="InterPro" id="IPR025287">
    <property type="entry name" value="WAK_GUB"/>
</dbReference>
<dbReference type="Pfam" id="PF13947">
    <property type="entry name" value="GUB_WAK_bind"/>
    <property type="match status" value="1"/>
</dbReference>
<evidence type="ECO:0000259" key="9">
    <source>
        <dbReference type="Pfam" id="PF14380"/>
    </source>
</evidence>
<evidence type="ECO:0000256" key="1">
    <source>
        <dbReference type="ARBA" id="ARBA00004167"/>
    </source>
</evidence>
<accession>A0A978UNU9</accession>
<keyword evidence="3" id="KW-0732">Signal</keyword>
<feature type="domain" description="Wall-associated receptor kinase C-terminal" evidence="9">
    <location>
        <begin position="171"/>
        <end position="249"/>
    </location>
</feature>